<dbReference type="Proteomes" id="UP000217784">
    <property type="component" value="Unassembled WGS sequence"/>
</dbReference>
<dbReference type="InterPro" id="IPR035965">
    <property type="entry name" value="PAS-like_dom_sf"/>
</dbReference>
<dbReference type="GO" id="GO:0000160">
    <property type="term" value="P:phosphorelay signal transduction system"/>
    <property type="evidence" value="ECO:0007669"/>
    <property type="project" value="UniProtKB-KW"/>
</dbReference>
<keyword evidence="4" id="KW-0418">Kinase</keyword>
<dbReference type="Pfam" id="PF07568">
    <property type="entry name" value="HisKA_2"/>
    <property type="match status" value="1"/>
</dbReference>
<dbReference type="PANTHER" id="PTHR43065">
    <property type="entry name" value="SENSOR HISTIDINE KINASE"/>
    <property type="match status" value="1"/>
</dbReference>
<dbReference type="PROSITE" id="PS50112">
    <property type="entry name" value="PAS"/>
    <property type="match status" value="1"/>
</dbReference>
<evidence type="ECO:0000313" key="11">
    <source>
        <dbReference type="Proteomes" id="UP000217784"/>
    </source>
</evidence>
<dbReference type="SMART" id="SM00304">
    <property type="entry name" value="HAMP"/>
    <property type="match status" value="1"/>
</dbReference>
<dbReference type="Gene3D" id="6.10.340.10">
    <property type="match status" value="1"/>
</dbReference>
<dbReference type="PROSITE" id="PS50885">
    <property type="entry name" value="HAMP"/>
    <property type="match status" value="1"/>
</dbReference>
<dbReference type="Gene3D" id="3.30.450.20">
    <property type="entry name" value="PAS domain"/>
    <property type="match status" value="1"/>
</dbReference>
<dbReference type="RefSeq" id="WP_083241047.1">
    <property type="nucleotide sequence ID" value="NZ_LMVM01000004.1"/>
</dbReference>
<dbReference type="InterPro" id="IPR000014">
    <property type="entry name" value="PAS"/>
</dbReference>
<evidence type="ECO:0000313" key="10">
    <source>
        <dbReference type="EMBL" id="PAV05546.1"/>
    </source>
</evidence>
<dbReference type="CDD" id="cd06225">
    <property type="entry name" value="HAMP"/>
    <property type="match status" value="1"/>
</dbReference>
<name>A0A2A2H8A3_METBR</name>
<dbReference type="EMBL" id="LMVM01000004">
    <property type="protein sequence ID" value="PAV05546.1"/>
    <property type="molecule type" value="Genomic_DNA"/>
</dbReference>
<dbReference type="InterPro" id="IPR036890">
    <property type="entry name" value="HATPase_C_sf"/>
</dbReference>
<evidence type="ECO:0000256" key="2">
    <source>
        <dbReference type="ARBA" id="ARBA00022679"/>
    </source>
</evidence>
<dbReference type="InterPro" id="IPR011495">
    <property type="entry name" value="Sig_transdc_His_kin_sub2_dim/P"/>
</dbReference>
<evidence type="ECO:0000259" key="9">
    <source>
        <dbReference type="PROSITE" id="PS50885"/>
    </source>
</evidence>
<feature type="domain" description="HAMP" evidence="9">
    <location>
        <begin position="295"/>
        <end position="348"/>
    </location>
</feature>
<accession>A0A2A2H8A3</accession>
<sequence>MKLREKTLVLLGITIICSIIVIYMASNVVLMGGFQTLEEQNTLQNIQLATNMLSGEISDLNKTINDWAVWDDTYIFIQNHNSRYIQSNLLNSTFTGLKLNLVIYVDNSGNIVYGKEFDLQKKEEKPVSASIKKYISKDNILLSSQDGVKGIIMLPEGPMIIVSHPILTSNGDGPSRGTLIFGRYLNDVEIQHLSGEIQSSLTLVSYNDSNMPADFQTARDSMSQSSPFFIKAINDSYIAGYALINDINGKPAFILKTERPRGFYKEYQNTLSYFIASLLIICCLLAVITLIYLDRSILSKLSRFSRDISIIGKKGDLSTRILTDGEDELSSLAESINGMLSRIETSQDQLKKSELEFRSLVELANNSIILTDSKGKIILWNKSAQRMFRYSENEILGKPISILFPDEYHESYQKVMDNPYNSANSQNMGIICDSYGFKKDKSRIMVEISHISWKIKKEKFYCAIIRDTTDSKQAENEIKESLREKEALLMEIHHRVKNNMQIISSLLSLQSRYIKDKDAFEVFKESQNRVKSMAMIHERLYNSKGLAKIDFAGYIKNLVDDLFDSYGVNHDDVKIDISADKIFLNADTAIPVGLIINELVTNSLKYAFPAENSDHEENRIYIKFHRNNKNILLVVGDTGIGLPEDVDLQHSETLGLRLIRSLVDQINGTVELRGNGQTEFRIIFTQIEQNSPVNN</sequence>
<feature type="transmembrane region" description="Helical" evidence="7">
    <location>
        <begin position="271"/>
        <end position="293"/>
    </location>
</feature>
<evidence type="ECO:0008006" key="12">
    <source>
        <dbReference type="Google" id="ProtNLM"/>
    </source>
</evidence>
<keyword evidence="11" id="KW-1185">Reference proteome</keyword>
<dbReference type="SUPFAM" id="SSF55785">
    <property type="entry name" value="PYP-like sensor domain (PAS domain)"/>
    <property type="match status" value="1"/>
</dbReference>
<dbReference type="InterPro" id="IPR003660">
    <property type="entry name" value="HAMP_dom"/>
</dbReference>
<keyword evidence="1" id="KW-0597">Phosphoprotein</keyword>
<evidence type="ECO:0000259" key="8">
    <source>
        <dbReference type="PROSITE" id="PS50112"/>
    </source>
</evidence>
<gene>
    <name evidence="10" type="ORF">ASJ80_09225</name>
</gene>
<dbReference type="OrthoDB" id="8127at2157"/>
<dbReference type="SUPFAM" id="SSF55874">
    <property type="entry name" value="ATPase domain of HSP90 chaperone/DNA topoisomerase II/histidine kinase"/>
    <property type="match status" value="1"/>
</dbReference>
<dbReference type="PANTHER" id="PTHR43065:SF23">
    <property type="entry name" value="SENSOR HISTIDINE KINASE PDTAS"/>
    <property type="match status" value="1"/>
</dbReference>
<evidence type="ECO:0000256" key="6">
    <source>
        <dbReference type="ARBA" id="ARBA00023012"/>
    </source>
</evidence>
<dbReference type="Pfam" id="PF00672">
    <property type="entry name" value="HAMP"/>
    <property type="match status" value="1"/>
</dbReference>
<comment type="caution">
    <text evidence="10">The sequence shown here is derived from an EMBL/GenBank/DDBJ whole genome shotgun (WGS) entry which is preliminary data.</text>
</comment>
<evidence type="ECO:0000256" key="4">
    <source>
        <dbReference type="ARBA" id="ARBA00022777"/>
    </source>
</evidence>
<keyword evidence="7" id="KW-1133">Transmembrane helix</keyword>
<dbReference type="GO" id="GO:0006355">
    <property type="term" value="P:regulation of DNA-templated transcription"/>
    <property type="evidence" value="ECO:0007669"/>
    <property type="project" value="InterPro"/>
</dbReference>
<keyword evidence="7" id="KW-0812">Transmembrane</keyword>
<evidence type="ECO:0000256" key="1">
    <source>
        <dbReference type="ARBA" id="ARBA00022553"/>
    </source>
</evidence>
<evidence type="ECO:0000256" key="5">
    <source>
        <dbReference type="ARBA" id="ARBA00022840"/>
    </source>
</evidence>
<protein>
    <recommendedName>
        <fullName evidence="12">Histidine kinase</fullName>
    </recommendedName>
</protein>
<dbReference type="Pfam" id="PF02518">
    <property type="entry name" value="HATPase_c"/>
    <property type="match status" value="1"/>
</dbReference>
<organism evidence="10 11">
    <name type="scientific">Methanobacterium bryantii</name>
    <dbReference type="NCBI Taxonomy" id="2161"/>
    <lineage>
        <taxon>Archaea</taxon>
        <taxon>Methanobacteriati</taxon>
        <taxon>Methanobacteriota</taxon>
        <taxon>Methanomada group</taxon>
        <taxon>Methanobacteria</taxon>
        <taxon>Methanobacteriales</taxon>
        <taxon>Methanobacteriaceae</taxon>
        <taxon>Methanobacterium</taxon>
    </lineage>
</organism>
<dbReference type="InterPro" id="IPR007892">
    <property type="entry name" value="CHASE4"/>
</dbReference>
<feature type="domain" description="PAS" evidence="8">
    <location>
        <begin position="353"/>
        <end position="423"/>
    </location>
</feature>
<dbReference type="Pfam" id="PF00989">
    <property type="entry name" value="PAS"/>
    <property type="match status" value="1"/>
</dbReference>
<keyword evidence="2" id="KW-0808">Transferase</keyword>
<dbReference type="SMART" id="SM00091">
    <property type="entry name" value="PAS"/>
    <property type="match status" value="1"/>
</dbReference>
<reference evidence="10 11" key="1">
    <citation type="journal article" date="2017" name="BMC Genomics">
        <title>Genomic analysis of methanogenic archaea reveals a shift towards energy conservation.</title>
        <authorList>
            <person name="Gilmore S.P."/>
            <person name="Henske J.K."/>
            <person name="Sexton J.A."/>
            <person name="Solomon K.V."/>
            <person name="Seppala S."/>
            <person name="Yoo J.I."/>
            <person name="Huyett L.M."/>
            <person name="Pressman A."/>
            <person name="Cogan J.Z."/>
            <person name="Kivenson V."/>
            <person name="Peng X."/>
            <person name="Tan Y."/>
            <person name="Valentine D.L."/>
            <person name="O'Malley M.A."/>
        </authorList>
    </citation>
    <scope>NUCLEOTIDE SEQUENCE [LARGE SCALE GENOMIC DNA]</scope>
    <source>
        <strain evidence="10 11">M.o.H.</strain>
    </source>
</reference>
<dbReference type="NCBIfam" id="TIGR00229">
    <property type="entry name" value="sensory_box"/>
    <property type="match status" value="1"/>
</dbReference>
<keyword evidence="5" id="KW-0067">ATP-binding</keyword>
<dbReference type="GO" id="GO:0005524">
    <property type="term" value="F:ATP binding"/>
    <property type="evidence" value="ECO:0007669"/>
    <property type="project" value="UniProtKB-KW"/>
</dbReference>
<dbReference type="InterPro" id="IPR013767">
    <property type="entry name" value="PAS_fold"/>
</dbReference>
<keyword evidence="6" id="KW-0902">Two-component regulatory system</keyword>
<keyword evidence="3" id="KW-0547">Nucleotide-binding</keyword>
<dbReference type="GO" id="GO:0016020">
    <property type="term" value="C:membrane"/>
    <property type="evidence" value="ECO:0007669"/>
    <property type="project" value="InterPro"/>
</dbReference>
<evidence type="ECO:0000256" key="3">
    <source>
        <dbReference type="ARBA" id="ARBA00022741"/>
    </source>
</evidence>
<keyword evidence="7" id="KW-0472">Membrane</keyword>
<dbReference type="InterPro" id="IPR003594">
    <property type="entry name" value="HATPase_dom"/>
</dbReference>
<dbReference type="SMART" id="SM00387">
    <property type="entry name" value="HATPase_c"/>
    <property type="match status" value="1"/>
</dbReference>
<dbReference type="Pfam" id="PF05228">
    <property type="entry name" value="CHASE4"/>
    <property type="match status" value="1"/>
</dbReference>
<proteinExistence type="predicted"/>
<feature type="transmembrane region" description="Helical" evidence="7">
    <location>
        <begin position="7"/>
        <end position="34"/>
    </location>
</feature>
<evidence type="ECO:0000256" key="7">
    <source>
        <dbReference type="SAM" id="Phobius"/>
    </source>
</evidence>
<dbReference type="CDD" id="cd00130">
    <property type="entry name" value="PAS"/>
    <property type="match status" value="1"/>
</dbReference>
<dbReference type="GO" id="GO:0016301">
    <property type="term" value="F:kinase activity"/>
    <property type="evidence" value="ECO:0007669"/>
    <property type="project" value="UniProtKB-KW"/>
</dbReference>
<dbReference type="AlphaFoldDB" id="A0A2A2H8A3"/>
<dbReference type="Gene3D" id="3.30.565.10">
    <property type="entry name" value="Histidine kinase-like ATPase, C-terminal domain"/>
    <property type="match status" value="1"/>
</dbReference>